<evidence type="ECO:0000313" key="2">
    <source>
        <dbReference type="EMBL" id="GAA4755666.1"/>
    </source>
</evidence>
<dbReference type="Proteomes" id="UP001499882">
    <property type="component" value="Unassembled WGS sequence"/>
</dbReference>
<accession>A0ABP8ZGI5</accession>
<evidence type="ECO:0000256" key="1">
    <source>
        <dbReference type="SAM" id="Phobius"/>
    </source>
</evidence>
<organism evidence="2 3">
    <name type="scientific">Nocardioides endophyticus</name>
    <dbReference type="NCBI Taxonomy" id="1353775"/>
    <lineage>
        <taxon>Bacteria</taxon>
        <taxon>Bacillati</taxon>
        <taxon>Actinomycetota</taxon>
        <taxon>Actinomycetes</taxon>
        <taxon>Propionibacteriales</taxon>
        <taxon>Nocardioidaceae</taxon>
        <taxon>Nocardioides</taxon>
    </lineage>
</organism>
<keyword evidence="3" id="KW-1185">Reference proteome</keyword>
<keyword evidence="1" id="KW-0812">Transmembrane</keyword>
<dbReference type="RefSeq" id="WP_345529468.1">
    <property type="nucleotide sequence ID" value="NZ_BAABKN010000032.1"/>
</dbReference>
<gene>
    <name evidence="2" type="ORF">GCM10023350_46430</name>
</gene>
<feature type="transmembrane region" description="Helical" evidence="1">
    <location>
        <begin position="34"/>
        <end position="58"/>
    </location>
</feature>
<keyword evidence="1" id="KW-0472">Membrane</keyword>
<sequence length="151" mass="15785">MSGDPGQCWSTATAATTIRVGRFGKAEFLKKLKVLIGVGALAAAGLAVTPVLGANAAYSDCASNRVCAWQNNHHSGDYLGSRAAGLGIANIQDASNDRTSSWANRTLTNARWFQLANGGGFCITMTNTSSNPDLADSQNDKLTSWATNRGC</sequence>
<comment type="caution">
    <text evidence="2">The sequence shown here is derived from an EMBL/GenBank/DDBJ whole genome shotgun (WGS) entry which is preliminary data.</text>
</comment>
<dbReference type="Gene3D" id="2.60.20.10">
    <property type="entry name" value="Crystallins"/>
    <property type="match status" value="1"/>
</dbReference>
<dbReference type="Pfam" id="PF03995">
    <property type="entry name" value="Inhibitor_I36"/>
    <property type="match status" value="1"/>
</dbReference>
<evidence type="ECO:0008006" key="4">
    <source>
        <dbReference type="Google" id="ProtNLM"/>
    </source>
</evidence>
<protein>
    <recommendedName>
        <fullName evidence="4">Peptidase inhibitor family I36 protein</fullName>
    </recommendedName>
</protein>
<name>A0ABP8ZGI5_9ACTN</name>
<evidence type="ECO:0000313" key="3">
    <source>
        <dbReference type="Proteomes" id="UP001499882"/>
    </source>
</evidence>
<reference evidence="3" key="1">
    <citation type="journal article" date="2019" name="Int. J. Syst. Evol. Microbiol.">
        <title>The Global Catalogue of Microorganisms (GCM) 10K type strain sequencing project: providing services to taxonomists for standard genome sequencing and annotation.</title>
        <authorList>
            <consortium name="The Broad Institute Genomics Platform"/>
            <consortium name="The Broad Institute Genome Sequencing Center for Infectious Disease"/>
            <person name="Wu L."/>
            <person name="Ma J."/>
        </authorList>
    </citation>
    <scope>NUCLEOTIDE SEQUENCE [LARGE SCALE GENOMIC DNA]</scope>
    <source>
        <strain evidence="3">JCM 18532</strain>
    </source>
</reference>
<dbReference type="EMBL" id="BAABKN010000032">
    <property type="protein sequence ID" value="GAA4755666.1"/>
    <property type="molecule type" value="Genomic_DNA"/>
</dbReference>
<keyword evidence="1" id="KW-1133">Transmembrane helix</keyword>
<proteinExistence type="predicted"/>